<comment type="similarity">
    <text evidence="1">Belongs to the UPF0213 family.</text>
</comment>
<dbReference type="Pfam" id="PF01541">
    <property type="entry name" value="GIY-YIG"/>
    <property type="match status" value="1"/>
</dbReference>
<accession>A0A916T9F4</accession>
<gene>
    <name evidence="3" type="ORF">GCM10011316_04350</name>
</gene>
<dbReference type="PANTHER" id="PTHR34477">
    <property type="entry name" value="UPF0213 PROTEIN YHBQ"/>
    <property type="match status" value="1"/>
</dbReference>
<dbReference type="Proteomes" id="UP000605148">
    <property type="component" value="Unassembled WGS sequence"/>
</dbReference>
<dbReference type="Gene3D" id="3.40.1440.10">
    <property type="entry name" value="GIY-YIG endonuclease"/>
    <property type="match status" value="1"/>
</dbReference>
<reference evidence="3" key="1">
    <citation type="journal article" date="2014" name="Int. J. Syst. Evol. Microbiol.">
        <title>Complete genome sequence of Corynebacterium casei LMG S-19264T (=DSM 44701T), isolated from a smear-ripened cheese.</title>
        <authorList>
            <consortium name="US DOE Joint Genome Institute (JGI-PGF)"/>
            <person name="Walter F."/>
            <person name="Albersmeier A."/>
            <person name="Kalinowski J."/>
            <person name="Ruckert C."/>
        </authorList>
    </citation>
    <scope>NUCLEOTIDE SEQUENCE</scope>
    <source>
        <strain evidence="3">CGMCC 1.12426</strain>
    </source>
</reference>
<reference evidence="3" key="2">
    <citation type="submission" date="2020-09" db="EMBL/GenBank/DDBJ databases">
        <authorList>
            <person name="Sun Q."/>
            <person name="Zhou Y."/>
        </authorList>
    </citation>
    <scope>NUCLEOTIDE SEQUENCE</scope>
    <source>
        <strain evidence="3">CGMCC 1.12426</strain>
    </source>
</reference>
<dbReference type="EMBL" id="BMFA01000001">
    <property type="protein sequence ID" value="GGB35364.1"/>
    <property type="molecule type" value="Genomic_DNA"/>
</dbReference>
<proteinExistence type="inferred from homology"/>
<dbReference type="AlphaFoldDB" id="A0A916T9F4"/>
<dbReference type="PANTHER" id="PTHR34477:SF5">
    <property type="entry name" value="BSL5627 PROTEIN"/>
    <property type="match status" value="1"/>
</dbReference>
<evidence type="ECO:0000259" key="2">
    <source>
        <dbReference type="PROSITE" id="PS50164"/>
    </source>
</evidence>
<keyword evidence="4" id="KW-1185">Reference proteome</keyword>
<dbReference type="PROSITE" id="PS50164">
    <property type="entry name" value="GIY_YIG"/>
    <property type="match status" value="1"/>
</dbReference>
<evidence type="ECO:0000313" key="3">
    <source>
        <dbReference type="EMBL" id="GGB35364.1"/>
    </source>
</evidence>
<dbReference type="RefSeq" id="WP_150493979.1">
    <property type="nucleotide sequence ID" value="NZ_BMFA01000001.1"/>
</dbReference>
<dbReference type="InterPro" id="IPR050190">
    <property type="entry name" value="UPF0213_domain"/>
</dbReference>
<dbReference type="InterPro" id="IPR035901">
    <property type="entry name" value="GIY-YIG_endonuc_sf"/>
</dbReference>
<protein>
    <recommendedName>
        <fullName evidence="2">GIY-YIG domain-containing protein</fullName>
    </recommendedName>
</protein>
<evidence type="ECO:0000256" key="1">
    <source>
        <dbReference type="ARBA" id="ARBA00007435"/>
    </source>
</evidence>
<organism evidence="3 4">
    <name type="scientific">Roseibium aquae</name>
    <dbReference type="NCBI Taxonomy" id="1323746"/>
    <lineage>
        <taxon>Bacteria</taxon>
        <taxon>Pseudomonadati</taxon>
        <taxon>Pseudomonadota</taxon>
        <taxon>Alphaproteobacteria</taxon>
        <taxon>Hyphomicrobiales</taxon>
        <taxon>Stappiaceae</taxon>
        <taxon>Roseibium</taxon>
    </lineage>
</organism>
<dbReference type="InterPro" id="IPR000305">
    <property type="entry name" value="GIY-YIG_endonuc"/>
</dbReference>
<comment type="caution">
    <text evidence="3">The sequence shown here is derived from an EMBL/GenBank/DDBJ whole genome shotgun (WGS) entry which is preliminary data.</text>
</comment>
<dbReference type="OrthoDB" id="287318at2"/>
<evidence type="ECO:0000313" key="4">
    <source>
        <dbReference type="Proteomes" id="UP000605148"/>
    </source>
</evidence>
<feature type="domain" description="GIY-YIG" evidence="2">
    <location>
        <begin position="1"/>
        <end position="77"/>
    </location>
</feature>
<dbReference type="SUPFAM" id="SSF82771">
    <property type="entry name" value="GIY-YIG endonuclease"/>
    <property type="match status" value="1"/>
</dbReference>
<name>A0A916T9F4_9HYPH</name>
<dbReference type="CDD" id="cd10448">
    <property type="entry name" value="GIY-YIG_unchar_3"/>
    <property type="match status" value="1"/>
</dbReference>
<sequence>MAFYVYLLASRKNGTFYTGVTNTLARRIHEHREKQADSFTRRYDVTRLVYYETYETAEEAIRREKRLKRWPRAWKREDPASRAG</sequence>